<protein>
    <submittedName>
        <fullName evidence="1">Udg protein</fullName>
    </submittedName>
</protein>
<organism evidence="1">
    <name type="scientific">Fopius arisanus</name>
    <dbReference type="NCBI Taxonomy" id="64838"/>
    <lineage>
        <taxon>Eukaryota</taxon>
        <taxon>Metazoa</taxon>
        <taxon>Ecdysozoa</taxon>
        <taxon>Arthropoda</taxon>
        <taxon>Hexapoda</taxon>
        <taxon>Insecta</taxon>
        <taxon>Pterygota</taxon>
        <taxon>Neoptera</taxon>
        <taxon>Endopterygota</taxon>
        <taxon>Hymenoptera</taxon>
        <taxon>Apocrita</taxon>
        <taxon>Ichneumonoidea</taxon>
        <taxon>Braconidae</taxon>
        <taxon>Opiinae</taxon>
        <taxon>Fopius</taxon>
    </lineage>
</organism>
<name>A0A0C9RB72_9HYME</name>
<reference evidence="1" key="1">
    <citation type="submission" date="2015-01" db="EMBL/GenBank/DDBJ databases">
        <title>Transcriptome Assembly of Fopius arisanus.</title>
        <authorList>
            <person name="Geib S."/>
        </authorList>
    </citation>
    <scope>NUCLEOTIDE SEQUENCE</scope>
</reference>
<gene>
    <name evidence="1" type="primary">udg</name>
    <name evidence="1" type="ORF">g.16606</name>
</gene>
<dbReference type="EMBL" id="GBYB01010377">
    <property type="protein sequence ID" value="JAG80144.1"/>
    <property type="molecule type" value="Transcribed_RNA"/>
</dbReference>
<accession>A0A0C9RB72</accession>
<sequence>MQSKMTSQNSKTIKNKKLGFNYTTLLLNFITPNFLASNLVLHSCAAQWCPRIGKKLEIQRQNEGREKKLGLNYAENFRALIGASTLTETMCLKDECSFSFPFAIPSYNFPSKSKRTL</sequence>
<dbReference type="AlphaFoldDB" id="A0A0C9RB72"/>
<proteinExistence type="predicted"/>
<evidence type="ECO:0000313" key="1">
    <source>
        <dbReference type="EMBL" id="JAG80144.1"/>
    </source>
</evidence>